<comment type="caution">
    <text evidence="1">The sequence shown here is derived from an EMBL/GenBank/DDBJ whole genome shotgun (WGS) entry which is preliminary data.</text>
</comment>
<evidence type="ECO:0000313" key="1">
    <source>
        <dbReference type="EMBL" id="MPC09697.1"/>
    </source>
</evidence>
<dbReference type="Proteomes" id="UP000324222">
    <property type="component" value="Unassembled WGS sequence"/>
</dbReference>
<gene>
    <name evidence="1" type="ORF">E2C01_002314</name>
</gene>
<reference evidence="1 2" key="1">
    <citation type="submission" date="2019-05" db="EMBL/GenBank/DDBJ databases">
        <title>Another draft genome of Portunus trituberculatus and its Hox gene families provides insights of decapod evolution.</title>
        <authorList>
            <person name="Jeong J.-H."/>
            <person name="Song I."/>
            <person name="Kim S."/>
            <person name="Choi T."/>
            <person name="Kim D."/>
            <person name="Ryu S."/>
            <person name="Kim W."/>
        </authorList>
    </citation>
    <scope>NUCLEOTIDE SEQUENCE [LARGE SCALE GENOMIC DNA]</scope>
    <source>
        <tissue evidence="1">Muscle</tissue>
    </source>
</reference>
<accession>A0A5B7CJE5</accession>
<organism evidence="1 2">
    <name type="scientific">Portunus trituberculatus</name>
    <name type="common">Swimming crab</name>
    <name type="synonym">Neptunus trituberculatus</name>
    <dbReference type="NCBI Taxonomy" id="210409"/>
    <lineage>
        <taxon>Eukaryota</taxon>
        <taxon>Metazoa</taxon>
        <taxon>Ecdysozoa</taxon>
        <taxon>Arthropoda</taxon>
        <taxon>Crustacea</taxon>
        <taxon>Multicrustacea</taxon>
        <taxon>Malacostraca</taxon>
        <taxon>Eumalacostraca</taxon>
        <taxon>Eucarida</taxon>
        <taxon>Decapoda</taxon>
        <taxon>Pleocyemata</taxon>
        <taxon>Brachyura</taxon>
        <taxon>Eubrachyura</taxon>
        <taxon>Portunoidea</taxon>
        <taxon>Portunidae</taxon>
        <taxon>Portuninae</taxon>
        <taxon>Portunus</taxon>
    </lineage>
</organism>
<dbReference type="EMBL" id="VSRR010000080">
    <property type="protein sequence ID" value="MPC09697.1"/>
    <property type="molecule type" value="Genomic_DNA"/>
</dbReference>
<dbReference type="AlphaFoldDB" id="A0A5B7CJE5"/>
<sequence length="67" mass="7962">MKLHQCNLCEMSRVMVMAIELLHDKVEILGFVSFCPRPNFQLLEKQLVKFYEILKRSEVRHSVVSLR</sequence>
<evidence type="ECO:0000313" key="2">
    <source>
        <dbReference type="Proteomes" id="UP000324222"/>
    </source>
</evidence>
<protein>
    <submittedName>
        <fullName evidence="1">Uncharacterized protein</fullName>
    </submittedName>
</protein>
<name>A0A5B7CJE5_PORTR</name>
<proteinExistence type="predicted"/>
<keyword evidence="2" id="KW-1185">Reference proteome</keyword>